<reference evidence="1 2" key="1">
    <citation type="submission" date="2019-06" db="EMBL/GenBank/DDBJ databases">
        <title>A chromosome-scale genome assembly of the striped catfish, Pangasianodon hypophthalmus.</title>
        <authorList>
            <person name="Wen M."/>
            <person name="Zahm M."/>
            <person name="Roques C."/>
            <person name="Cabau C."/>
            <person name="Klopp C."/>
            <person name="Donnadieu C."/>
            <person name="Jouanno E."/>
            <person name="Avarre J.-C."/>
            <person name="Campet M."/>
            <person name="Ha T.T.T."/>
            <person name="Dugue R."/>
            <person name="Lampietro C."/>
            <person name="Louis A."/>
            <person name="Herpin A."/>
            <person name="Echchiki A."/>
            <person name="Berthelot C."/>
            <person name="Parey E."/>
            <person name="Roest-Crollius H."/>
            <person name="Braasch I."/>
            <person name="Postlethwait J."/>
            <person name="Bobe J."/>
            <person name="Montfort J."/>
            <person name="Bouchez O."/>
            <person name="Begum T."/>
            <person name="Schartl M."/>
            <person name="Guiguen Y."/>
        </authorList>
    </citation>
    <scope>NUCLEOTIDE SEQUENCE [LARGE SCALE GENOMIC DNA]</scope>
    <source>
        <strain evidence="1 2">Indonesia</strain>
        <tissue evidence="1">Blood</tissue>
    </source>
</reference>
<gene>
    <name evidence="1" type="ORF">PHYPO_G00205050</name>
</gene>
<evidence type="ECO:0008006" key="3">
    <source>
        <dbReference type="Google" id="ProtNLM"/>
    </source>
</evidence>
<proteinExistence type="predicted"/>
<keyword evidence="2" id="KW-1185">Reference proteome</keyword>
<protein>
    <recommendedName>
        <fullName evidence="3">SAM domain-containing protein</fullName>
    </recommendedName>
</protein>
<dbReference type="InterPro" id="IPR013761">
    <property type="entry name" value="SAM/pointed_sf"/>
</dbReference>
<evidence type="ECO:0000313" key="1">
    <source>
        <dbReference type="EMBL" id="KAB5577010.1"/>
    </source>
</evidence>
<dbReference type="Proteomes" id="UP000327468">
    <property type="component" value="Chromosome 5"/>
</dbReference>
<sequence length="1536" mass="176074">MAERRAVEETNRREISHSTELPAEIKDWDKEHVRDWIFRLTDVDNENAEILHKENISGPSLLLLDISFLQSMGIKMGPAILIIHKRDELKAHQMNSSESQSGNSCKPYPFNQFHAAYRYKENRILDVIETGALNFIEPCHEYKAFINFQNVTTEEKLKKFTDEVIRFASACMNSRTNGTIHFGVGDLKEFSHGQILGARVEDKEAFVKKLAEAIKGRFEHKHTDVAKKCIKPPRFVEVLEANMTFSGKYVIEVDVEPSFLVCKDSFFHIYNVDSRKAKKSKITTDEKDIGKFFYIRDNSSSRNLLVQNSSPKSLEEYNKHVDNMAHLSKLRKEAEEKHLTVVKSSVQGSKLCEMLTGGSWSLDKSHFERYVLVVNKSHPVQRESLAFLLDMNLTAVLDFDPESTETGLNKLFDERNTNVHLPMQYKITETVEDIAEKLKLTRATSWVFCNGGVKDVPPSDADNWLTEKGSSIRDVVSFLCRKDVLPHKKFLIIFILLSDVTEKHDPLLETFSMFLQELQGTEQILCICENERAYTYWKDLVEARCRKDISRRCIYELSFAEINGTVLSLWSENRKSSRFLPGAGGKVLLPKKVEGSLDKLNVLCVNQCEGGNEDKLQLEETFYKGGKVSWWNFYFSEQPGSMPFIKRDKFDYITDTIIPDMCSLRQACVRFNIFHIPGCGGTTLAMHVLWTLKEKFRCAILKNNTETKTDYGDVAQQVVNLLTYETMEQQTRLSVLLLIDDFEDLDDVNDLQQHIEKECQKNNLSAKSPQVILLNCMRADSWEQTEATDDTVFIGNKLSVKEQRLFEKKLEEIEKIYKNAETFYGFMILKTDFSPEYIQGIVKNTLKGFNFTKKDAQLIAGLVLLSCYCKSAKMSVSICEEFLGLSTRPDSTSCKVEDGFGKFSTLVTRCTAESSVEFQAVRVIHSSMAEHCLKELTATFNVSQAQITDFLLTTDVFYSCIQGKAKLMQDIRKMLVKRHYSPESVPADFNFSPLIQAIEKETPGCEENVLLNAAKRFEKDAVISQLLSRYHYLKRKDFREAKVWAKKARDLQRDNSYICDTSAQVIKHELKDAISNDKDHEIKPDKLKEYLKMAESATEAFKETQEIAKREALLRYQTKKDFSPYNTAGRLGELEVAVIVIKILEKIPVFSLDKLRHDILSQVLSGKIKIQDVAAKDPKRQKNASYYHFLQEFSDLLYNLRDNMKKHFDFLDNYFVNLSSFYSQKDTREFRTREKVFKCFQQYVSLFCSTDTKELMKNRTLTTMLKIEKTRQWLEKNKADSYSGLLEFLSKESFNESPESTTGKIEQVINHYNFILKNSPPQNDRHFKDKVNFIYANIVLSKISLESQLLLPYRNLLKLVCETLHRCTPLNDSLALHFIAVMMLWPETIPISSGEKESDRLGSYVSQMRSSFSNEMKPVCNGKRAVVHFYMGQSSGYCRLITQKDIDTCVGSQQAMSGQLQNGKIWENEKVQTMLCRVSGKVSKNGIMADTSNPNVKVAVAPLFKSQLCGDLGDRVSFFVGFSMNGPVALGIQPES</sequence>
<accession>A0A5N5PBH2</accession>
<name>A0A5N5PBH2_PANHP</name>
<dbReference type="PANTHER" id="PTHR16155">
    <property type="entry name" value="DED DOMAIN-CONTAINING PROTEIN"/>
    <property type="match status" value="1"/>
</dbReference>
<dbReference type="Gene3D" id="1.10.150.50">
    <property type="entry name" value="Transcription Factor, Ets-1"/>
    <property type="match status" value="1"/>
</dbReference>
<organism evidence="1 2">
    <name type="scientific">Pangasianodon hypophthalmus</name>
    <name type="common">Striped catfish</name>
    <name type="synonym">Helicophagus hypophthalmus</name>
    <dbReference type="NCBI Taxonomy" id="310915"/>
    <lineage>
        <taxon>Eukaryota</taxon>
        <taxon>Metazoa</taxon>
        <taxon>Chordata</taxon>
        <taxon>Craniata</taxon>
        <taxon>Vertebrata</taxon>
        <taxon>Euteleostomi</taxon>
        <taxon>Actinopterygii</taxon>
        <taxon>Neopterygii</taxon>
        <taxon>Teleostei</taxon>
        <taxon>Ostariophysi</taxon>
        <taxon>Siluriformes</taxon>
        <taxon>Pangasiidae</taxon>
        <taxon>Pangasianodon</taxon>
    </lineage>
</organism>
<dbReference type="GO" id="GO:0005737">
    <property type="term" value="C:cytoplasm"/>
    <property type="evidence" value="ECO:0007669"/>
    <property type="project" value="TreeGrafter"/>
</dbReference>
<dbReference type="SUPFAM" id="SSF47769">
    <property type="entry name" value="SAM/Pointed domain"/>
    <property type="match status" value="1"/>
</dbReference>
<dbReference type="PANTHER" id="PTHR16155:SF20">
    <property type="entry name" value="STERILE ALPHA MOTIF DOMAIN-CONTAINING PROTEIN 9-LIKE"/>
    <property type="match status" value="1"/>
</dbReference>
<evidence type="ECO:0000313" key="2">
    <source>
        <dbReference type="Proteomes" id="UP000327468"/>
    </source>
</evidence>
<dbReference type="EMBL" id="VFJC01000006">
    <property type="protein sequence ID" value="KAB5577010.1"/>
    <property type="molecule type" value="Genomic_DNA"/>
</dbReference>
<comment type="caution">
    <text evidence="1">The sequence shown here is derived from an EMBL/GenBank/DDBJ whole genome shotgun (WGS) entry which is preliminary data.</text>
</comment>